<dbReference type="RefSeq" id="WP_185658944.1">
    <property type="nucleotide sequence ID" value="NZ_CAWPOO010000005.1"/>
</dbReference>
<protein>
    <submittedName>
        <fullName evidence="1">Uncharacterized protein</fullName>
    </submittedName>
</protein>
<proteinExistence type="predicted"/>
<sequence>MKPAIGLLAFCSAAGMLGWMLLMPDAVRQEIEARTGFPVQAERLTLNPVGLALEGREVIIGNPAEFGGGKPFMEIESLTAHASLSALGRGEIWIEDMELRVRRATLVVDERGRFNLDGFANSLFAKKGSSEPMPFFAEEVRLIVEELVFVDNSLPLPKSSSIAVRLDQELTDLEDPQELFSPLVDLARRVGSLPVR</sequence>
<evidence type="ECO:0000313" key="1">
    <source>
        <dbReference type="EMBL" id="MBC2605063.1"/>
    </source>
</evidence>
<dbReference type="EMBL" id="JACHVC010000005">
    <property type="protein sequence ID" value="MBC2605063.1"/>
    <property type="molecule type" value="Genomic_DNA"/>
</dbReference>
<gene>
    <name evidence="1" type="ORF">H5P27_03310</name>
</gene>
<accession>A0A7X1B3P4</accession>
<dbReference type="GO" id="GO:0005886">
    <property type="term" value="C:plasma membrane"/>
    <property type="evidence" value="ECO:0007669"/>
    <property type="project" value="TreeGrafter"/>
</dbReference>
<comment type="caution">
    <text evidence="1">The sequence shown here is derived from an EMBL/GenBank/DDBJ whole genome shotgun (WGS) entry which is preliminary data.</text>
</comment>
<keyword evidence="2" id="KW-1185">Reference proteome</keyword>
<name>A0A7X1B3P4_9BACT</name>
<evidence type="ECO:0000313" key="2">
    <source>
        <dbReference type="Proteomes" id="UP000526501"/>
    </source>
</evidence>
<dbReference type="AlphaFoldDB" id="A0A7X1B3P4"/>
<dbReference type="PANTHER" id="PTHR30441:SF8">
    <property type="entry name" value="DUF748 DOMAIN-CONTAINING PROTEIN"/>
    <property type="match status" value="1"/>
</dbReference>
<dbReference type="Proteomes" id="UP000526501">
    <property type="component" value="Unassembled WGS sequence"/>
</dbReference>
<dbReference type="GO" id="GO:0090313">
    <property type="term" value="P:regulation of protein targeting to membrane"/>
    <property type="evidence" value="ECO:0007669"/>
    <property type="project" value="TreeGrafter"/>
</dbReference>
<dbReference type="InterPro" id="IPR052894">
    <property type="entry name" value="AsmA-related"/>
</dbReference>
<organism evidence="1 2">
    <name type="scientific">Pelagicoccus albus</name>
    <dbReference type="NCBI Taxonomy" id="415222"/>
    <lineage>
        <taxon>Bacteria</taxon>
        <taxon>Pseudomonadati</taxon>
        <taxon>Verrucomicrobiota</taxon>
        <taxon>Opitutia</taxon>
        <taxon>Puniceicoccales</taxon>
        <taxon>Pelagicoccaceae</taxon>
        <taxon>Pelagicoccus</taxon>
    </lineage>
</organism>
<dbReference type="PANTHER" id="PTHR30441">
    <property type="entry name" value="DUF748 DOMAIN-CONTAINING PROTEIN"/>
    <property type="match status" value="1"/>
</dbReference>
<reference evidence="1 2" key="1">
    <citation type="submission" date="2020-07" db="EMBL/GenBank/DDBJ databases">
        <authorList>
            <person name="Feng X."/>
        </authorList>
    </citation>
    <scope>NUCLEOTIDE SEQUENCE [LARGE SCALE GENOMIC DNA]</scope>
    <source>
        <strain evidence="1 2">JCM23202</strain>
    </source>
</reference>